<evidence type="ECO:0000313" key="9">
    <source>
        <dbReference type="Proteomes" id="UP001139168"/>
    </source>
</evidence>
<keyword evidence="6" id="KW-0812">Transmembrane</keyword>
<evidence type="ECO:0000256" key="5">
    <source>
        <dbReference type="SAM" id="MobiDB-lite"/>
    </source>
</evidence>
<dbReference type="Proteomes" id="UP001139168">
    <property type="component" value="Unassembled WGS sequence"/>
</dbReference>
<keyword evidence="6" id="KW-1133">Transmembrane helix</keyword>
<evidence type="ECO:0000256" key="4">
    <source>
        <dbReference type="ARBA" id="ARBA00023088"/>
    </source>
</evidence>
<evidence type="ECO:0000313" key="8">
    <source>
        <dbReference type="EMBL" id="MCC3267111.1"/>
    </source>
</evidence>
<evidence type="ECO:0000256" key="2">
    <source>
        <dbReference type="ARBA" id="ARBA00022525"/>
    </source>
</evidence>
<dbReference type="EMBL" id="JAJFZQ010000008">
    <property type="protein sequence ID" value="MCC3267111.1"/>
    <property type="molecule type" value="Genomic_DNA"/>
</dbReference>
<proteinExistence type="predicted"/>
<keyword evidence="2" id="KW-0964">Secreted</keyword>
<keyword evidence="6" id="KW-0472">Membrane</keyword>
<keyword evidence="1" id="KW-0134">Cell wall</keyword>
<organism evidence="8 9">
    <name type="scientific">Arthrobacter gengyunqii</name>
    <dbReference type="NCBI Taxonomy" id="2886940"/>
    <lineage>
        <taxon>Bacteria</taxon>
        <taxon>Bacillati</taxon>
        <taxon>Actinomycetota</taxon>
        <taxon>Actinomycetes</taxon>
        <taxon>Micrococcales</taxon>
        <taxon>Micrococcaceae</taxon>
        <taxon>Arthrobacter</taxon>
    </lineage>
</organism>
<feature type="transmembrane region" description="Helical" evidence="6">
    <location>
        <begin position="68"/>
        <end position="87"/>
    </location>
</feature>
<name>A0ABS8GKY6_9MICC</name>
<dbReference type="NCBIfam" id="TIGR01167">
    <property type="entry name" value="LPXTG_anchor"/>
    <property type="match status" value="1"/>
</dbReference>
<dbReference type="RefSeq" id="WP_227892103.1">
    <property type="nucleotide sequence ID" value="NZ_JAJFZQ010000008.1"/>
</dbReference>
<comment type="caution">
    <text evidence="8">The sequence shown here is derived from an EMBL/GenBank/DDBJ whole genome shotgun (WGS) entry which is preliminary data.</text>
</comment>
<feature type="domain" description="Gram-positive cocci surface proteins LPxTG" evidence="7">
    <location>
        <begin position="60"/>
        <end position="93"/>
    </location>
</feature>
<accession>A0ABS8GKY6</accession>
<keyword evidence="4" id="KW-0572">Peptidoglycan-anchor</keyword>
<sequence>MFPSPTPDPSLDPSPTPDPAPPAGPGNAAPPTVRVTLPGTPGATIRVTTDGAPVVRESGLANTGTHGTWAAVAGGLVLSFGAALVLISRRRRA</sequence>
<keyword evidence="9" id="KW-1185">Reference proteome</keyword>
<evidence type="ECO:0000256" key="1">
    <source>
        <dbReference type="ARBA" id="ARBA00022512"/>
    </source>
</evidence>
<dbReference type="InterPro" id="IPR019931">
    <property type="entry name" value="LPXTG_anchor"/>
</dbReference>
<gene>
    <name evidence="8" type="ORF">LJ752_13800</name>
</gene>
<evidence type="ECO:0000256" key="6">
    <source>
        <dbReference type="SAM" id="Phobius"/>
    </source>
</evidence>
<evidence type="ECO:0000259" key="7">
    <source>
        <dbReference type="PROSITE" id="PS50847"/>
    </source>
</evidence>
<feature type="compositionally biased region" description="Pro residues" evidence="5">
    <location>
        <begin position="1"/>
        <end position="24"/>
    </location>
</feature>
<feature type="region of interest" description="Disordered" evidence="5">
    <location>
        <begin position="1"/>
        <end position="37"/>
    </location>
</feature>
<evidence type="ECO:0000256" key="3">
    <source>
        <dbReference type="ARBA" id="ARBA00022729"/>
    </source>
</evidence>
<keyword evidence="3" id="KW-0732">Signal</keyword>
<protein>
    <submittedName>
        <fullName evidence="8">LPXTG cell wall anchor domain-containing protein</fullName>
    </submittedName>
</protein>
<reference evidence="8" key="1">
    <citation type="submission" date="2021-10" db="EMBL/GenBank/DDBJ databases">
        <title>Novel species in genus Arthrobacter.</title>
        <authorList>
            <person name="Liu Y."/>
        </authorList>
    </citation>
    <scope>NUCLEOTIDE SEQUENCE</scope>
    <source>
        <strain evidence="8">Zg-Y786</strain>
    </source>
</reference>
<dbReference type="PROSITE" id="PS50847">
    <property type="entry name" value="GRAM_POS_ANCHORING"/>
    <property type="match status" value="1"/>
</dbReference>